<organism evidence="1 2">
    <name type="scientific">Coniosporium uncinatum</name>
    <dbReference type="NCBI Taxonomy" id="93489"/>
    <lineage>
        <taxon>Eukaryota</taxon>
        <taxon>Fungi</taxon>
        <taxon>Dikarya</taxon>
        <taxon>Ascomycota</taxon>
        <taxon>Pezizomycotina</taxon>
        <taxon>Dothideomycetes</taxon>
        <taxon>Dothideomycetes incertae sedis</taxon>
        <taxon>Coniosporium</taxon>
    </lineage>
</organism>
<name>A0ACC3D9E8_9PEZI</name>
<sequence length="244" mass="27488">MAPQKIIDSHIHLWPHATSNNASHAWMQEGHHLTRQYSIADYFAASDPEEVEGFVFVETDPRIKDGEKVSEWAEEPLREVKLLDRLIRGELDEGSGFGAKYAGLVKGIVPWAPLNRAAEGLREYLAEVRRTVSDETWGRIKGFRFLLQGMRDQGHFTKLVLSDGCVEALKCFREDGNDFAFDVGVDQHSGGVWQLEVVAELMERVQEGGQPVTFVMSKSFLFVLNARADGNQTISASLIWKVRQ</sequence>
<dbReference type="Proteomes" id="UP001186974">
    <property type="component" value="Unassembled WGS sequence"/>
</dbReference>
<proteinExistence type="predicted"/>
<accession>A0ACC3D9E8</accession>
<dbReference type="EMBL" id="JAWDJW010006666">
    <property type="protein sequence ID" value="KAK3063946.1"/>
    <property type="molecule type" value="Genomic_DNA"/>
</dbReference>
<gene>
    <name evidence="1" type="ORF">LTS18_011479</name>
</gene>
<evidence type="ECO:0000313" key="2">
    <source>
        <dbReference type="Proteomes" id="UP001186974"/>
    </source>
</evidence>
<comment type="caution">
    <text evidence="1">The sequence shown here is derived from an EMBL/GenBank/DDBJ whole genome shotgun (WGS) entry which is preliminary data.</text>
</comment>
<reference evidence="1" key="1">
    <citation type="submission" date="2024-09" db="EMBL/GenBank/DDBJ databases">
        <title>Black Yeasts Isolated from many extreme environments.</title>
        <authorList>
            <person name="Coleine C."/>
            <person name="Stajich J.E."/>
            <person name="Selbmann L."/>
        </authorList>
    </citation>
    <scope>NUCLEOTIDE SEQUENCE</scope>
    <source>
        <strain evidence="1">CCFEE 5737</strain>
    </source>
</reference>
<evidence type="ECO:0000313" key="1">
    <source>
        <dbReference type="EMBL" id="KAK3063946.1"/>
    </source>
</evidence>
<protein>
    <submittedName>
        <fullName evidence="1">Uncharacterized protein</fullName>
    </submittedName>
</protein>
<keyword evidence="2" id="KW-1185">Reference proteome</keyword>